<proteinExistence type="predicted"/>
<dbReference type="EMBL" id="FQ790307">
    <property type="protein sequence ID" value="CCD34331.1"/>
    <property type="molecule type" value="Genomic_DNA"/>
</dbReference>
<gene>
    <name evidence="1" type="ORF">BofuT4_P027150.1</name>
</gene>
<dbReference type="HOGENOM" id="CLU_2157997_0_0_1"/>
<protein>
    <submittedName>
        <fullName evidence="1">Uncharacterized protein</fullName>
    </submittedName>
</protein>
<sequence length="111" mass="12513">MIDVTTLTITIDCEVLKEYAYQPQKSILEYKASGVLKTNDGKLDRISIFSPGQDDLPGATRRSLTDRNSPWRMRIVLPSRPCSSGRHFTYLEKHLGLAPDTLMSLNSLDNE</sequence>
<name>G2YAU0_BOTF4</name>
<organism evidence="1 2">
    <name type="scientific">Botryotinia fuckeliana (strain T4)</name>
    <name type="common">Noble rot fungus</name>
    <name type="synonym">Botrytis cinerea</name>
    <dbReference type="NCBI Taxonomy" id="999810"/>
    <lineage>
        <taxon>Eukaryota</taxon>
        <taxon>Fungi</taxon>
        <taxon>Dikarya</taxon>
        <taxon>Ascomycota</taxon>
        <taxon>Pezizomycotina</taxon>
        <taxon>Leotiomycetes</taxon>
        <taxon>Helotiales</taxon>
        <taxon>Sclerotiniaceae</taxon>
        <taxon>Botrytis</taxon>
    </lineage>
</organism>
<evidence type="ECO:0000313" key="2">
    <source>
        <dbReference type="Proteomes" id="UP000008177"/>
    </source>
</evidence>
<accession>G2YAU0</accession>
<dbReference type="AlphaFoldDB" id="G2YAU0"/>
<dbReference type="InParanoid" id="G2YAU0"/>
<dbReference type="Proteomes" id="UP000008177">
    <property type="component" value="Unplaced contigs"/>
</dbReference>
<reference evidence="2" key="1">
    <citation type="journal article" date="2011" name="PLoS Genet.">
        <title>Genomic analysis of the necrotrophic fungal pathogens Sclerotinia sclerotiorum and Botrytis cinerea.</title>
        <authorList>
            <person name="Amselem J."/>
            <person name="Cuomo C.A."/>
            <person name="van Kan J.A."/>
            <person name="Viaud M."/>
            <person name="Benito E.P."/>
            <person name="Couloux A."/>
            <person name="Coutinho P.M."/>
            <person name="de Vries R.P."/>
            <person name="Dyer P.S."/>
            <person name="Fillinger S."/>
            <person name="Fournier E."/>
            <person name="Gout L."/>
            <person name="Hahn M."/>
            <person name="Kohn L."/>
            <person name="Lapalu N."/>
            <person name="Plummer K.M."/>
            <person name="Pradier J.M."/>
            <person name="Quevillon E."/>
            <person name="Sharon A."/>
            <person name="Simon A."/>
            <person name="ten Have A."/>
            <person name="Tudzynski B."/>
            <person name="Tudzynski P."/>
            <person name="Wincker P."/>
            <person name="Andrew M."/>
            <person name="Anthouard V."/>
            <person name="Beever R.E."/>
            <person name="Beffa R."/>
            <person name="Benoit I."/>
            <person name="Bouzid O."/>
            <person name="Brault B."/>
            <person name="Chen Z."/>
            <person name="Choquer M."/>
            <person name="Collemare J."/>
            <person name="Cotton P."/>
            <person name="Danchin E.G."/>
            <person name="Da Silva C."/>
            <person name="Gautier A."/>
            <person name="Giraud C."/>
            <person name="Giraud T."/>
            <person name="Gonzalez C."/>
            <person name="Grossetete S."/>
            <person name="Guldener U."/>
            <person name="Henrissat B."/>
            <person name="Howlett B.J."/>
            <person name="Kodira C."/>
            <person name="Kretschmer M."/>
            <person name="Lappartient A."/>
            <person name="Leroch M."/>
            <person name="Levis C."/>
            <person name="Mauceli E."/>
            <person name="Neuveglise C."/>
            <person name="Oeser B."/>
            <person name="Pearson M."/>
            <person name="Poulain J."/>
            <person name="Poussereau N."/>
            <person name="Quesneville H."/>
            <person name="Rascle C."/>
            <person name="Schumacher J."/>
            <person name="Segurens B."/>
            <person name="Sexton A."/>
            <person name="Silva E."/>
            <person name="Sirven C."/>
            <person name="Soanes D.M."/>
            <person name="Talbot N.J."/>
            <person name="Templeton M."/>
            <person name="Yandava C."/>
            <person name="Yarden O."/>
            <person name="Zeng Q."/>
            <person name="Rollins J.A."/>
            <person name="Lebrun M.H."/>
            <person name="Dickman M."/>
        </authorList>
    </citation>
    <scope>NUCLEOTIDE SEQUENCE [LARGE SCALE GENOMIC DNA]</scope>
    <source>
        <strain evidence="2">T4</strain>
    </source>
</reference>
<evidence type="ECO:0000313" key="1">
    <source>
        <dbReference type="EMBL" id="CCD34331.1"/>
    </source>
</evidence>